<dbReference type="RefSeq" id="WP_212491518.1">
    <property type="nucleotide sequence ID" value="NZ_JAFCJH010000001.1"/>
</dbReference>
<keyword evidence="3" id="KW-1185">Reference proteome</keyword>
<accession>A0ABS5FAK1</accession>
<name>A0ABS5FAK1_9BRAD</name>
<evidence type="ECO:0000256" key="1">
    <source>
        <dbReference type="SAM" id="MobiDB-lite"/>
    </source>
</evidence>
<comment type="caution">
    <text evidence="2">The sequence shown here is derived from an EMBL/GenBank/DDBJ whole genome shotgun (WGS) entry which is preliminary data.</text>
</comment>
<evidence type="ECO:0000313" key="2">
    <source>
        <dbReference type="EMBL" id="MBR0793808.1"/>
    </source>
</evidence>
<reference evidence="3" key="1">
    <citation type="journal article" date="2021" name="ISME J.">
        <title>Evolutionary origin and ecological implication of a unique nif island in free-living Bradyrhizobium lineages.</title>
        <authorList>
            <person name="Tao J."/>
        </authorList>
    </citation>
    <scope>NUCLEOTIDE SEQUENCE [LARGE SCALE GENOMIC DNA]</scope>
    <source>
        <strain evidence="3">SZCCT0434</strain>
    </source>
</reference>
<proteinExistence type="predicted"/>
<gene>
    <name evidence="2" type="ORF">JQ615_00215</name>
</gene>
<protein>
    <submittedName>
        <fullName evidence="2">Uncharacterized protein</fullName>
    </submittedName>
</protein>
<organism evidence="2 3">
    <name type="scientific">Bradyrhizobium jicamae</name>
    <dbReference type="NCBI Taxonomy" id="280332"/>
    <lineage>
        <taxon>Bacteria</taxon>
        <taxon>Pseudomonadati</taxon>
        <taxon>Pseudomonadota</taxon>
        <taxon>Alphaproteobacteria</taxon>
        <taxon>Hyphomicrobiales</taxon>
        <taxon>Nitrobacteraceae</taxon>
        <taxon>Bradyrhizobium</taxon>
    </lineage>
</organism>
<dbReference type="EMBL" id="JAFCJH010000001">
    <property type="protein sequence ID" value="MBR0793808.1"/>
    <property type="molecule type" value="Genomic_DNA"/>
</dbReference>
<dbReference type="Proteomes" id="UP001315278">
    <property type="component" value="Unassembled WGS sequence"/>
</dbReference>
<evidence type="ECO:0000313" key="3">
    <source>
        <dbReference type="Proteomes" id="UP001315278"/>
    </source>
</evidence>
<feature type="region of interest" description="Disordered" evidence="1">
    <location>
        <begin position="17"/>
        <end position="45"/>
    </location>
</feature>
<sequence length="65" mass="7154">MVRPAITFQRISRDLAIVPGAQKGDQQGRPDNNGGGECEEHEPTNSGIVFHRNLLAWPISTPLFL</sequence>